<proteinExistence type="predicted"/>
<dbReference type="Proteomes" id="UP001144978">
    <property type="component" value="Unassembled WGS sequence"/>
</dbReference>
<reference evidence="1" key="1">
    <citation type="submission" date="2022-08" db="EMBL/GenBank/DDBJ databases">
        <title>Genome Sequence of Pycnoporus sanguineus.</title>
        <authorList>
            <person name="Buettner E."/>
        </authorList>
    </citation>
    <scope>NUCLEOTIDE SEQUENCE</scope>
    <source>
        <strain evidence="1">CG-C14</strain>
    </source>
</reference>
<keyword evidence="2" id="KW-1185">Reference proteome</keyword>
<evidence type="ECO:0000313" key="1">
    <source>
        <dbReference type="EMBL" id="KAJ2958228.1"/>
    </source>
</evidence>
<protein>
    <submittedName>
        <fullName evidence="1">Uncharacterized protein</fullName>
    </submittedName>
</protein>
<dbReference type="EMBL" id="JANSHE010007610">
    <property type="protein sequence ID" value="KAJ2958228.1"/>
    <property type="molecule type" value="Genomic_DNA"/>
</dbReference>
<comment type="caution">
    <text evidence="1">The sequence shown here is derived from an EMBL/GenBank/DDBJ whole genome shotgun (WGS) entry which is preliminary data.</text>
</comment>
<sequence>MELDPLRDDALVYAKVLREAGVDVKLDFYRGVSHGFHYNWPAIKASERVRADFVAGIIDKPRNRWACAPKSPLFNDSSLGEAPDFQSKALEQDPRIPDAYYAHFPQVPPPSASLSTYHITETFH</sequence>
<organism evidence="1 2">
    <name type="scientific">Trametes sanguinea</name>
    <dbReference type="NCBI Taxonomy" id="158606"/>
    <lineage>
        <taxon>Eukaryota</taxon>
        <taxon>Fungi</taxon>
        <taxon>Dikarya</taxon>
        <taxon>Basidiomycota</taxon>
        <taxon>Agaricomycotina</taxon>
        <taxon>Agaricomycetes</taxon>
        <taxon>Polyporales</taxon>
        <taxon>Polyporaceae</taxon>
        <taxon>Trametes</taxon>
    </lineage>
</organism>
<name>A0ACC1MBI8_9APHY</name>
<gene>
    <name evidence="1" type="ORF">NUW54_g14547</name>
</gene>
<evidence type="ECO:0000313" key="2">
    <source>
        <dbReference type="Proteomes" id="UP001144978"/>
    </source>
</evidence>
<accession>A0ACC1MBI8</accession>